<dbReference type="GO" id="GO:0006893">
    <property type="term" value="P:Golgi to plasma membrane transport"/>
    <property type="evidence" value="ECO:0007669"/>
    <property type="project" value="TreeGrafter"/>
</dbReference>
<evidence type="ECO:0000256" key="5">
    <source>
        <dbReference type="SAM" id="MobiDB-lite"/>
    </source>
</evidence>
<dbReference type="InterPro" id="IPR028258">
    <property type="entry name" value="Sec3-PIP2_bind"/>
</dbReference>
<accession>A0A4S2MZ49</accession>
<dbReference type="EMBL" id="ML220116">
    <property type="protein sequence ID" value="TGZ82072.1"/>
    <property type="molecule type" value="Genomic_DNA"/>
</dbReference>
<dbReference type="Proteomes" id="UP000298138">
    <property type="component" value="Unassembled WGS sequence"/>
</dbReference>
<dbReference type="InterPro" id="IPR019160">
    <property type="entry name" value="Sec3_CC"/>
</dbReference>
<feature type="region of interest" description="Disordered" evidence="5">
    <location>
        <begin position="1284"/>
        <end position="1304"/>
    </location>
</feature>
<feature type="region of interest" description="Disordered" evidence="5">
    <location>
        <begin position="867"/>
        <end position="891"/>
    </location>
</feature>
<dbReference type="GO" id="GO:0000145">
    <property type="term" value="C:exocyst"/>
    <property type="evidence" value="ECO:0007669"/>
    <property type="project" value="InterPro"/>
</dbReference>
<dbReference type="GO" id="GO:0005886">
    <property type="term" value="C:plasma membrane"/>
    <property type="evidence" value="ECO:0007669"/>
    <property type="project" value="TreeGrafter"/>
</dbReference>
<evidence type="ECO:0000313" key="7">
    <source>
        <dbReference type="EMBL" id="TGZ82072.1"/>
    </source>
</evidence>
<feature type="region of interest" description="Disordered" evidence="5">
    <location>
        <begin position="185"/>
        <end position="699"/>
    </location>
</feature>
<feature type="compositionally biased region" description="Low complexity" evidence="5">
    <location>
        <begin position="532"/>
        <end position="548"/>
    </location>
</feature>
<dbReference type="STRING" id="341454.A0A4S2MZ49"/>
<dbReference type="InParanoid" id="A0A4S2MZ49"/>
<feature type="compositionally biased region" description="Low complexity" evidence="5">
    <location>
        <begin position="199"/>
        <end position="221"/>
    </location>
</feature>
<dbReference type="FunCoup" id="A0A4S2MZ49">
    <property type="interactions" value="58"/>
</dbReference>
<dbReference type="OrthoDB" id="27109at2759"/>
<dbReference type="Pfam" id="PF09763">
    <property type="entry name" value="Sec3_CC"/>
    <property type="match status" value="1"/>
</dbReference>
<dbReference type="CDD" id="cd13315">
    <property type="entry name" value="PH_Sec3"/>
    <property type="match status" value="1"/>
</dbReference>
<keyword evidence="8" id="KW-1185">Reference proteome</keyword>
<dbReference type="PANTHER" id="PTHR16092:SF14">
    <property type="entry name" value="EXOCYST COMPLEX COMPONENT 1 ISOFORM X1"/>
    <property type="match status" value="1"/>
</dbReference>
<dbReference type="GO" id="GO:0006887">
    <property type="term" value="P:exocytosis"/>
    <property type="evidence" value="ECO:0007669"/>
    <property type="project" value="UniProtKB-KW"/>
</dbReference>
<feature type="compositionally biased region" description="Basic and acidic residues" evidence="5">
    <location>
        <begin position="286"/>
        <end position="298"/>
    </location>
</feature>
<feature type="compositionally biased region" description="Low complexity" evidence="5">
    <location>
        <begin position="437"/>
        <end position="454"/>
    </location>
</feature>
<dbReference type="SMART" id="SM01313">
    <property type="entry name" value="Sec3-PIP2_bind"/>
    <property type="match status" value="1"/>
</dbReference>
<evidence type="ECO:0000256" key="2">
    <source>
        <dbReference type="ARBA" id="ARBA00022448"/>
    </source>
</evidence>
<feature type="domain" description="Exocyst complex component Sec3 PIP2-binding N-terminal" evidence="6">
    <location>
        <begin position="67"/>
        <end position="154"/>
    </location>
</feature>
<keyword evidence="3" id="KW-0268">Exocytosis</keyword>
<gene>
    <name evidence="7" type="ORF">EX30DRAFT_214145</name>
</gene>
<dbReference type="PANTHER" id="PTHR16092">
    <property type="entry name" value="SEC3/SYNTAXIN-RELATED"/>
    <property type="match status" value="1"/>
</dbReference>
<name>A0A4S2MZ49_9PEZI</name>
<dbReference type="Gene3D" id="2.30.29.90">
    <property type="match status" value="1"/>
</dbReference>
<feature type="compositionally biased region" description="Polar residues" evidence="5">
    <location>
        <begin position="222"/>
        <end position="242"/>
    </location>
</feature>
<protein>
    <recommendedName>
        <fullName evidence="6">Exocyst complex component Sec3 PIP2-binding N-terminal domain-containing protein</fullName>
    </recommendedName>
</protein>
<dbReference type="Pfam" id="PF20654">
    <property type="entry name" value="Sec3_C-term"/>
    <property type="match status" value="1"/>
</dbReference>
<feature type="compositionally biased region" description="Basic and acidic residues" evidence="5">
    <location>
        <begin position="352"/>
        <end position="365"/>
    </location>
</feature>
<dbReference type="Pfam" id="PF15277">
    <property type="entry name" value="Sec3-PIP2_bind"/>
    <property type="match status" value="1"/>
</dbReference>
<organism evidence="7 8">
    <name type="scientific">Ascodesmis nigricans</name>
    <dbReference type="NCBI Taxonomy" id="341454"/>
    <lineage>
        <taxon>Eukaryota</taxon>
        <taxon>Fungi</taxon>
        <taxon>Dikarya</taxon>
        <taxon>Ascomycota</taxon>
        <taxon>Pezizomycotina</taxon>
        <taxon>Pezizomycetes</taxon>
        <taxon>Pezizales</taxon>
        <taxon>Ascodesmidaceae</taxon>
        <taxon>Ascodesmis</taxon>
    </lineage>
</organism>
<sequence>MSDHRGGHGAMSRAQQFEDEKKRIMQSCFAKQDVDGVSLLESYITHCRIVEDSASPSAPPPDGRFRGSPKDRLIFVAVRKSGRVRMHKARENNNGTFSIGKTWNLDDLQTIQVHGPPNERGFTVTILKPYYWQAGSPKEKDFFISSLVKIYKKYTGGKIPELVGFKKQELEALLGSDAERLMEENRRDRMGSSGDQHMSHSTQASTTSSTTMRSMSSSSNSQPAGISSTVAPAMEKTSSQRSYGAPAAAVPRPTAQAPRPSEIRAQRSAGDLSPRRPEMPTTRPPTSDRERPSIDNRRPSGSSVASSQNERQPPGRSLSTSKSEWDMRPGSSTSNGAPRAGSRPPMPEQEDKDVRRVPSLRERLRAPSSGSQTSDTTRRAEEREPMPRKSSERERSREPPQAAVRERPRLNREGSNDLANRFRQAANAYNAVGVFSNQNRPRTPSTPRSATPNSMKESTRVPTEPVPSIPPLRFSEEKRPSSSSKDRDDGTASIHSTSSRGKQSAEEAPSKGAKSAEPPSLLRAGPPPGSTPRPQQQQQSPPSVTPVALRPGPPAASASRPSQQQENDTPAALRTGPVAVMSSRTKDPEPLAIAKPRPNVTREVSEPTPTEAKKMTQPVPTVTESLLPLEKVRSAPPPASQAPLGTLPSQSKPTRLHDPPIPQEEPKSPATPTVIEPTEPRERPQSLNPIGEKKQGKKTSSILEKINKTGLSIDLEAMLDEFQWDANKSLDQLQADVKKELSQVESNNVIVNLDHDGRVDQLSSMLDKAIKECEEMDALLTLYAVELSSLNDDIFHIENQSQGLQVQTANQKTLQKELGNLLDTISISSSQLKILKQNSLKKDRDIREVEQILVVLYKAVKTIEGDTMTPLTPTPGSPRPRRGSFAETPGIGSMRALQDKKDDYRHTCRAFLSRVHQCLESTFAEEMKEVLHQSRQQHLDSQALTYGNRPHLLGHDMMYHDLWKYASLLSFVRDIDPDEYALIQQMYERAAKHLFQEEFREHVLAWKKITKTLTTEEAEDLVFTTTEKEPEHSAVTAARKLTVKKSIARIRGDSMSHKERPLSHSVGIIPPYESFQGAFTEMTTLVLKEQNFIVEFFALSSLAPQDFLDFMTGPDSPRRLGDLGGLHAADPDKVRAKQVMTFMKDLFSFLPQEFQGLVDWAVGLDPTQVVGAMYAIEQRLQKLEETDQDFLDATLKELLIKLQAQWKKFVEDQVKAIEETKVKLKKRKGVVTFIRVFPIFATHIEAQLPHSTNTPVRQTVNDSYSTLNTAIFDTLLSIANSLEQTHTSNSLPPTPSTPSDPEDKAALNHHITLIENLHHYITALTSASSSNSLAGTPSSLHPPPSPSFAPPSSPLAPSALTALQPFISRAQTLLTQHIAAYTLSILHRPVGKLLDFITSLESLLQDPSTTDPSAIPNRPQFSRHSFKKILREHDGKEVRKGIEALRKRVEKHFLDDEDRDIGRRSYAGDRSSGISIRSGSGTHIIPGSGGHVGTEESQELVRIVLDKCEEELVQLHKRTMLVLVGTPYKDMGLELEFTVADIRAGFKK</sequence>
<comment type="similarity">
    <text evidence="1">Belongs to the SEC3 family.</text>
</comment>
<keyword evidence="2" id="KW-0813">Transport</keyword>
<proteinExistence type="inferred from homology"/>
<dbReference type="GO" id="GO:0005546">
    <property type="term" value="F:phosphatidylinositol-4,5-bisphosphate binding"/>
    <property type="evidence" value="ECO:0007669"/>
    <property type="project" value="TreeGrafter"/>
</dbReference>
<evidence type="ECO:0000313" key="8">
    <source>
        <dbReference type="Proteomes" id="UP000298138"/>
    </source>
</evidence>
<evidence type="ECO:0000256" key="1">
    <source>
        <dbReference type="ARBA" id="ARBA00006518"/>
    </source>
</evidence>
<feature type="compositionally biased region" description="Pro residues" evidence="5">
    <location>
        <begin position="1340"/>
        <end position="1353"/>
    </location>
</feature>
<feature type="compositionally biased region" description="Polar residues" evidence="5">
    <location>
        <begin position="299"/>
        <end position="322"/>
    </location>
</feature>
<feature type="compositionally biased region" description="Polar residues" evidence="5">
    <location>
        <begin position="493"/>
        <end position="502"/>
    </location>
</feature>
<feature type="compositionally biased region" description="Basic and acidic residues" evidence="5">
    <location>
        <begin position="376"/>
        <end position="415"/>
    </location>
</feature>
<evidence type="ECO:0000256" key="4">
    <source>
        <dbReference type="ARBA" id="ARBA00023054"/>
    </source>
</evidence>
<reference evidence="7 8" key="1">
    <citation type="submission" date="2019-04" db="EMBL/GenBank/DDBJ databases">
        <title>Comparative genomics and transcriptomics to analyze fruiting body development in filamentous ascomycetes.</title>
        <authorList>
            <consortium name="DOE Joint Genome Institute"/>
            <person name="Lutkenhaus R."/>
            <person name="Traeger S."/>
            <person name="Breuer J."/>
            <person name="Kuo A."/>
            <person name="Lipzen A."/>
            <person name="Pangilinan J."/>
            <person name="Dilworth D."/>
            <person name="Sandor L."/>
            <person name="Poggeler S."/>
            <person name="Barry K."/>
            <person name="Grigoriev I.V."/>
            <person name="Nowrousian M."/>
        </authorList>
    </citation>
    <scope>NUCLEOTIDE SEQUENCE [LARGE SCALE GENOMIC DNA]</scope>
    <source>
        <strain evidence="7 8">CBS 389.68</strain>
    </source>
</reference>
<dbReference type="InterPro" id="IPR048628">
    <property type="entry name" value="Sec3_C"/>
</dbReference>
<evidence type="ECO:0000259" key="6">
    <source>
        <dbReference type="SMART" id="SM01313"/>
    </source>
</evidence>
<feature type="compositionally biased region" description="Basic and acidic residues" evidence="5">
    <location>
        <begin position="474"/>
        <end position="490"/>
    </location>
</feature>
<feature type="region of interest" description="Disordered" evidence="5">
    <location>
        <begin position="1331"/>
        <end position="1353"/>
    </location>
</feature>
<feature type="compositionally biased region" description="Low complexity" evidence="5">
    <location>
        <begin position="555"/>
        <end position="565"/>
    </location>
</feature>
<evidence type="ECO:0000256" key="3">
    <source>
        <dbReference type="ARBA" id="ARBA00022483"/>
    </source>
</evidence>
<keyword evidence="4" id="KW-0175">Coiled coil</keyword>